<sequence>SIIRQLPNNKSPGIDGLIYEFYKLIEEYITPILEKIFNQILESGILPTLWCKNLIILISKKATDLSNLDNWWPISLVANRLNKICDTLIPSYQQEAHIVDSGELSSPFRVERGVRQGDLLSPLLYTLAFEPLLITIESKIRGIPVQKQHFKTVAYADNLTIGIGCPSDWNT</sequence>
<reference evidence="1" key="1">
    <citation type="submission" date="2021-06" db="EMBL/GenBank/DDBJ databases">
        <authorList>
            <person name="Kallberg Y."/>
            <person name="Tangrot J."/>
            <person name="Rosling A."/>
        </authorList>
    </citation>
    <scope>NUCLEOTIDE SEQUENCE</scope>
    <source>
        <strain evidence="1">FL130A</strain>
    </source>
</reference>
<proteinExistence type="predicted"/>
<dbReference type="Proteomes" id="UP000789508">
    <property type="component" value="Unassembled WGS sequence"/>
</dbReference>
<comment type="caution">
    <text evidence="1">The sequence shown here is derived from an EMBL/GenBank/DDBJ whole genome shotgun (WGS) entry which is preliminary data.</text>
</comment>
<dbReference type="PANTHER" id="PTHR31635">
    <property type="entry name" value="REVERSE TRANSCRIPTASE DOMAIN-CONTAINING PROTEIN-RELATED"/>
    <property type="match status" value="1"/>
</dbReference>
<gene>
    <name evidence="1" type="ORF">ALEPTO_LOCUS13079</name>
</gene>
<organism evidence="1 2">
    <name type="scientific">Ambispora leptoticha</name>
    <dbReference type="NCBI Taxonomy" id="144679"/>
    <lineage>
        <taxon>Eukaryota</taxon>
        <taxon>Fungi</taxon>
        <taxon>Fungi incertae sedis</taxon>
        <taxon>Mucoromycota</taxon>
        <taxon>Glomeromycotina</taxon>
        <taxon>Glomeromycetes</taxon>
        <taxon>Archaeosporales</taxon>
        <taxon>Ambisporaceae</taxon>
        <taxon>Ambispora</taxon>
    </lineage>
</organism>
<dbReference type="InterPro" id="IPR043502">
    <property type="entry name" value="DNA/RNA_pol_sf"/>
</dbReference>
<protein>
    <submittedName>
        <fullName evidence="1">5155_t:CDS:1</fullName>
    </submittedName>
</protein>
<evidence type="ECO:0000313" key="1">
    <source>
        <dbReference type="EMBL" id="CAG8744394.1"/>
    </source>
</evidence>
<dbReference type="SUPFAM" id="SSF56672">
    <property type="entry name" value="DNA/RNA polymerases"/>
    <property type="match status" value="1"/>
</dbReference>
<accession>A0A9N9IPJ9</accession>
<dbReference type="OrthoDB" id="5598377at2759"/>
<feature type="non-terminal residue" evidence="1">
    <location>
        <position position="171"/>
    </location>
</feature>
<name>A0A9N9IPJ9_9GLOM</name>
<keyword evidence="2" id="KW-1185">Reference proteome</keyword>
<dbReference type="PANTHER" id="PTHR31635:SF196">
    <property type="entry name" value="REVERSE TRANSCRIPTASE DOMAIN-CONTAINING PROTEIN-RELATED"/>
    <property type="match status" value="1"/>
</dbReference>
<dbReference type="AlphaFoldDB" id="A0A9N9IPJ9"/>
<dbReference type="EMBL" id="CAJVPS010036980">
    <property type="protein sequence ID" value="CAG8744394.1"/>
    <property type="molecule type" value="Genomic_DNA"/>
</dbReference>
<feature type="non-terminal residue" evidence="1">
    <location>
        <position position="1"/>
    </location>
</feature>
<evidence type="ECO:0000313" key="2">
    <source>
        <dbReference type="Proteomes" id="UP000789508"/>
    </source>
</evidence>